<gene>
    <name evidence="10" type="ORF">RxyAA322_09490</name>
</gene>
<dbReference type="GO" id="GO:0016491">
    <property type="term" value="F:oxidoreductase activity"/>
    <property type="evidence" value="ECO:0007669"/>
    <property type="project" value="UniProtKB-KW"/>
</dbReference>
<keyword evidence="6" id="KW-0560">Oxidoreductase</keyword>
<proteinExistence type="inferred from homology"/>
<dbReference type="SUPFAM" id="SSF53706">
    <property type="entry name" value="Formate dehydrogenase/DMSO reductase, domains 1-3"/>
    <property type="match status" value="1"/>
</dbReference>
<dbReference type="CDD" id="cd02757">
    <property type="entry name" value="MopB_Arsenate-R"/>
    <property type="match status" value="1"/>
</dbReference>
<dbReference type="InterPro" id="IPR006963">
    <property type="entry name" value="Mopterin_OxRdtase_4Fe-4S_dom"/>
</dbReference>
<evidence type="ECO:0000256" key="4">
    <source>
        <dbReference type="ARBA" id="ARBA00022485"/>
    </source>
</evidence>
<keyword evidence="8" id="KW-0411">Iron-sulfur</keyword>
<dbReference type="RefSeq" id="WP_143527146.1">
    <property type="nucleotide sequence ID" value="NZ_AP019791.1"/>
</dbReference>
<comment type="similarity">
    <text evidence="3">Belongs to the prokaryotic molybdopterin-containing oxidoreductase family.</text>
</comment>
<dbReference type="SMART" id="SM00926">
    <property type="entry name" value="Molybdop_Fe4S4"/>
    <property type="match status" value="1"/>
</dbReference>
<dbReference type="EMBL" id="AP019791">
    <property type="protein sequence ID" value="BBL79095.1"/>
    <property type="molecule type" value="Genomic_DNA"/>
</dbReference>
<dbReference type="CDD" id="cd02780">
    <property type="entry name" value="MopB_CT_Tetrathionate_Arsenate-R"/>
    <property type="match status" value="1"/>
</dbReference>
<dbReference type="PROSITE" id="PS51669">
    <property type="entry name" value="4FE4S_MOW_BIS_MGD"/>
    <property type="match status" value="1"/>
</dbReference>
<dbReference type="GO" id="GO:0030151">
    <property type="term" value="F:molybdenum ion binding"/>
    <property type="evidence" value="ECO:0007669"/>
    <property type="project" value="TreeGrafter"/>
</dbReference>
<dbReference type="AlphaFoldDB" id="A0A510HII5"/>
<dbReference type="OrthoDB" id="7376058at2"/>
<reference evidence="10" key="1">
    <citation type="journal article" date="2019" name="Microbiol. Resour. Announc.">
        <title>Complete Genome Sequence of Rubrobacter xylanophilus Strain AA3-22, Isolated from Arima Onsen in Japan.</title>
        <authorList>
            <person name="Tomariguchi N."/>
            <person name="Miyazaki K."/>
        </authorList>
    </citation>
    <scope>NUCLEOTIDE SEQUENCE [LARGE SCALE GENOMIC DNA]</scope>
    <source>
        <strain evidence="10">AA3-22</strain>
    </source>
</reference>
<evidence type="ECO:0000259" key="9">
    <source>
        <dbReference type="PROSITE" id="PS51669"/>
    </source>
</evidence>
<name>A0A510HII5_9ACTN</name>
<evidence type="ECO:0000313" key="11">
    <source>
        <dbReference type="Proteomes" id="UP000318065"/>
    </source>
</evidence>
<evidence type="ECO:0000256" key="7">
    <source>
        <dbReference type="ARBA" id="ARBA00023004"/>
    </source>
</evidence>
<dbReference type="Gene3D" id="2.20.25.90">
    <property type="entry name" value="ADC-like domains"/>
    <property type="match status" value="1"/>
</dbReference>
<comment type="cofactor">
    <cofactor evidence="1">
        <name>[4Fe-4S] cluster</name>
        <dbReference type="ChEBI" id="CHEBI:49883"/>
    </cofactor>
</comment>
<dbReference type="InterPro" id="IPR037946">
    <property type="entry name" value="MopB_CT_Tetrathionate"/>
</dbReference>
<dbReference type="GO" id="GO:0009055">
    <property type="term" value="F:electron transfer activity"/>
    <property type="evidence" value="ECO:0007669"/>
    <property type="project" value="TreeGrafter"/>
</dbReference>
<keyword evidence="7" id="KW-0408">Iron</keyword>
<dbReference type="GO" id="GO:0009061">
    <property type="term" value="P:anaerobic respiration"/>
    <property type="evidence" value="ECO:0007669"/>
    <property type="project" value="TreeGrafter"/>
</dbReference>
<evidence type="ECO:0000256" key="5">
    <source>
        <dbReference type="ARBA" id="ARBA00022723"/>
    </source>
</evidence>
<evidence type="ECO:0000256" key="1">
    <source>
        <dbReference type="ARBA" id="ARBA00001966"/>
    </source>
</evidence>
<dbReference type="SUPFAM" id="SSF50692">
    <property type="entry name" value="ADC-like"/>
    <property type="match status" value="1"/>
</dbReference>
<sequence>MAVRKEPGRSFIERMATRLRIIPNVDQPEAGGIERLSSGPTLTNYPPPEKWDDWTEYEARGWTRKQKKSYQIVPTICFNCEAACGLLAYVDRESGEVRKFEGHPLHPGSRGRNCAKGPATINQIRDPNRILYPMKRKGPRGGGEWERVGWEEALEDIGGRIRRAIREDRRTEIMYHVGRPGFEHQHMERVFRAWGVDAHNSHTNVCSSGGRFGYQIVGGFDRPSPDYANARAIVLVSAHLESGHYFNPHAQRIIESKMKGGKLIVLDPRLSNSAAMADYWLPTRPGSEAAVLLAMVNVILQEGLYDGRFLHDWTNWREYLKNRRPGRDPDSFEEFIEGLKEEYARFTPEYAEAESGVPAERILEAARVIGEAAPAVAAHTWRAACAGNLGGWAVSRALAFLNVVTGSWGRKGGTNPNGWNKWLPRFWEEAPPQKVWNELTYPLEYPLAANEMSFLLPHFLMEGRGRLEVYFSRVVNPVWTYPDGFSWIEALTNEEYIGCHVALTPTWNETAYFADYVLPLGHGPERHDVMSQETHSGVWLSFRQPVLREAARRRGEDVKYTYETNPGEVWEDDEFWIELSWRIDPDGSLGIRRHFESPYEPGRKLTTEDYYRWIFENAVPGLPERAAEEGLTPLEYMRRYGAFEVKREVYERNMRELAAEELEGARVEDDGTITNEKSRTEGVLRANRLMPHVGVMVDGKAREGFPTTSGKLEIWSPTLAAWGWEEYATPGYIKSHVHPENLEEGQLVLNATFRLPTLIHTRSGNSKWLNEISNKNPLWINPDDAGPRGIETGDLVRVTTEIGYFVNHAWVTESIAPGVVACSHHLGRWRRKEDRADRWSNSLVDITRDEKGGWRLRQIEGPGPYESSDPDTERIFWSDGGVHQNLTFPVHPDPISGMHCWHQAVFVEKAHPGDRYGDVYVDTNKSREVYRRWLSMTRPGPLENGLRRPPVFDRPYRPDEECFYVRR</sequence>
<evidence type="ECO:0000256" key="3">
    <source>
        <dbReference type="ARBA" id="ARBA00010312"/>
    </source>
</evidence>
<evidence type="ECO:0000256" key="2">
    <source>
        <dbReference type="ARBA" id="ARBA00004196"/>
    </source>
</evidence>
<keyword evidence="5" id="KW-0479">Metal-binding</keyword>
<accession>A0A510HII5</accession>
<dbReference type="Pfam" id="PF00384">
    <property type="entry name" value="Molybdopterin"/>
    <property type="match status" value="1"/>
</dbReference>
<dbReference type="PANTHER" id="PTHR43598">
    <property type="entry name" value="TUNGSTEN-CONTAINING FORMYLMETHANOFURAN DEHYDROGENASE 2 SUBUNIT B"/>
    <property type="match status" value="1"/>
</dbReference>
<dbReference type="GO" id="GO:0051539">
    <property type="term" value="F:4 iron, 4 sulfur cluster binding"/>
    <property type="evidence" value="ECO:0007669"/>
    <property type="project" value="UniProtKB-KW"/>
</dbReference>
<organism evidence="10 11">
    <name type="scientific">Rubrobacter xylanophilus</name>
    <dbReference type="NCBI Taxonomy" id="49319"/>
    <lineage>
        <taxon>Bacteria</taxon>
        <taxon>Bacillati</taxon>
        <taxon>Actinomycetota</taxon>
        <taxon>Rubrobacteria</taxon>
        <taxon>Rubrobacterales</taxon>
        <taxon>Rubrobacteraceae</taxon>
        <taxon>Rubrobacter</taxon>
    </lineage>
</organism>
<comment type="subcellular location">
    <subcellularLocation>
        <location evidence="2">Cell envelope</location>
    </subcellularLocation>
</comment>
<dbReference type="InterPro" id="IPR006657">
    <property type="entry name" value="MoPterin_dinucl-bd_dom"/>
</dbReference>
<dbReference type="Proteomes" id="UP000318065">
    <property type="component" value="Chromosome"/>
</dbReference>
<dbReference type="Gene3D" id="3.40.50.740">
    <property type="match status" value="2"/>
</dbReference>
<dbReference type="InterPro" id="IPR006656">
    <property type="entry name" value="Mopterin_OxRdtase"/>
</dbReference>
<dbReference type="GO" id="GO:0030313">
    <property type="term" value="C:cell envelope"/>
    <property type="evidence" value="ECO:0007669"/>
    <property type="project" value="UniProtKB-SubCell"/>
</dbReference>
<keyword evidence="4" id="KW-0004">4Fe-4S</keyword>
<dbReference type="Gene3D" id="2.40.40.20">
    <property type="match status" value="1"/>
</dbReference>
<dbReference type="InterPro" id="IPR009010">
    <property type="entry name" value="Asp_de-COase-like_dom_sf"/>
</dbReference>
<evidence type="ECO:0000256" key="6">
    <source>
        <dbReference type="ARBA" id="ARBA00023002"/>
    </source>
</evidence>
<evidence type="ECO:0000313" key="10">
    <source>
        <dbReference type="EMBL" id="BBL79095.1"/>
    </source>
</evidence>
<dbReference type="Pfam" id="PF04879">
    <property type="entry name" value="Molybdop_Fe4S4"/>
    <property type="match status" value="1"/>
</dbReference>
<protein>
    <submittedName>
        <fullName evidence="10">Formate dehydrogenase</fullName>
    </submittedName>
</protein>
<evidence type="ECO:0000256" key="8">
    <source>
        <dbReference type="ARBA" id="ARBA00023014"/>
    </source>
</evidence>
<dbReference type="PANTHER" id="PTHR43598:SF1">
    <property type="entry name" value="FORMATE DEHYDROGENASE-O MAJOR SUBUNIT"/>
    <property type="match status" value="1"/>
</dbReference>
<dbReference type="Pfam" id="PF01568">
    <property type="entry name" value="Molydop_binding"/>
    <property type="match status" value="1"/>
</dbReference>
<keyword evidence="11" id="KW-1185">Reference proteome</keyword>
<dbReference type="GO" id="GO:0043546">
    <property type="term" value="F:molybdopterin cofactor binding"/>
    <property type="evidence" value="ECO:0007669"/>
    <property type="project" value="InterPro"/>
</dbReference>
<dbReference type="Gene3D" id="3.40.228.10">
    <property type="entry name" value="Dimethylsulfoxide Reductase, domain 2"/>
    <property type="match status" value="1"/>
</dbReference>
<feature type="domain" description="4Fe-4S Mo/W bis-MGD-type" evidence="9">
    <location>
        <begin position="70"/>
        <end position="128"/>
    </location>
</feature>